<name>A0A8I0AJL7_9FIRM</name>
<dbReference type="GO" id="GO:0030245">
    <property type="term" value="P:cellulose catabolic process"/>
    <property type="evidence" value="ECO:0007669"/>
    <property type="project" value="UniProtKB-KW"/>
</dbReference>
<evidence type="ECO:0000256" key="3">
    <source>
        <dbReference type="ARBA" id="ARBA00022801"/>
    </source>
</evidence>
<evidence type="ECO:0000313" key="12">
    <source>
        <dbReference type="Proteomes" id="UP000615234"/>
    </source>
</evidence>
<keyword evidence="6 8" id="KW-0326">Glycosidase</keyword>
<comment type="catalytic activity">
    <reaction evidence="1">
        <text>Endohydrolysis of (1-&gt;4)-beta-D-glucosidic linkages in cellulose, lichenin and cereal beta-D-glucans.</text>
        <dbReference type="EC" id="3.2.1.4"/>
    </reaction>
</comment>
<protein>
    <recommendedName>
        <fullName evidence="2">cellulase</fullName>
        <ecNumber evidence="2">3.2.1.4</ecNumber>
    </recommendedName>
</protein>
<dbReference type="EMBL" id="JACOOX010000001">
    <property type="protein sequence ID" value="MBC5661416.1"/>
    <property type="molecule type" value="Genomic_DNA"/>
</dbReference>
<evidence type="ECO:0000256" key="8">
    <source>
        <dbReference type="RuleBase" id="RU361153"/>
    </source>
</evidence>
<keyword evidence="7" id="KW-0624">Polysaccharide degradation</keyword>
<dbReference type="AlphaFoldDB" id="A0A8I0AJL7"/>
<dbReference type="PANTHER" id="PTHR34142">
    <property type="entry name" value="ENDO-BETA-1,4-GLUCANASE A"/>
    <property type="match status" value="1"/>
</dbReference>
<evidence type="ECO:0000259" key="10">
    <source>
        <dbReference type="Pfam" id="PF00150"/>
    </source>
</evidence>
<dbReference type="RefSeq" id="WP_117808004.1">
    <property type="nucleotide sequence ID" value="NZ_JACOOX010000001.1"/>
</dbReference>
<evidence type="ECO:0000256" key="4">
    <source>
        <dbReference type="ARBA" id="ARBA00023001"/>
    </source>
</evidence>
<evidence type="ECO:0000313" key="11">
    <source>
        <dbReference type="EMBL" id="MBC5661416.1"/>
    </source>
</evidence>
<evidence type="ECO:0000256" key="9">
    <source>
        <dbReference type="SAM" id="SignalP"/>
    </source>
</evidence>
<dbReference type="PANTHER" id="PTHR34142:SF1">
    <property type="entry name" value="GLYCOSIDE HYDROLASE FAMILY 5 DOMAIN-CONTAINING PROTEIN"/>
    <property type="match status" value="1"/>
</dbReference>
<feature type="domain" description="Glycoside hydrolase family 5" evidence="10">
    <location>
        <begin position="51"/>
        <end position="310"/>
    </location>
</feature>
<dbReference type="InterPro" id="IPR018087">
    <property type="entry name" value="Glyco_hydro_5_CS"/>
</dbReference>
<keyword evidence="5" id="KW-0119">Carbohydrate metabolism</keyword>
<feature type="chain" id="PRO_5034448163" description="cellulase" evidence="9">
    <location>
        <begin position="32"/>
        <end position="353"/>
    </location>
</feature>
<evidence type="ECO:0000256" key="1">
    <source>
        <dbReference type="ARBA" id="ARBA00000966"/>
    </source>
</evidence>
<keyword evidence="12" id="KW-1185">Reference proteome</keyword>
<evidence type="ECO:0000256" key="5">
    <source>
        <dbReference type="ARBA" id="ARBA00023277"/>
    </source>
</evidence>
<evidence type="ECO:0000256" key="6">
    <source>
        <dbReference type="ARBA" id="ARBA00023295"/>
    </source>
</evidence>
<dbReference type="PROSITE" id="PS00659">
    <property type="entry name" value="GLYCOSYL_HYDROL_F5"/>
    <property type="match status" value="1"/>
</dbReference>
<evidence type="ECO:0000256" key="2">
    <source>
        <dbReference type="ARBA" id="ARBA00012601"/>
    </source>
</evidence>
<dbReference type="Gene3D" id="3.20.20.80">
    <property type="entry name" value="Glycosidases"/>
    <property type="match status" value="1"/>
</dbReference>
<evidence type="ECO:0000256" key="7">
    <source>
        <dbReference type="ARBA" id="ARBA00023326"/>
    </source>
</evidence>
<proteinExistence type="inferred from homology"/>
<comment type="caution">
    <text evidence="11">The sequence shown here is derived from an EMBL/GenBank/DDBJ whole genome shotgun (WGS) entry which is preliminary data.</text>
</comment>
<dbReference type="SUPFAM" id="SSF51445">
    <property type="entry name" value="(Trans)glycosidases"/>
    <property type="match status" value="1"/>
</dbReference>
<keyword evidence="3 8" id="KW-0378">Hydrolase</keyword>
<organism evidence="11 12">
    <name type="scientific">Coprococcus hominis</name>
    <name type="common">ex Liu et al. 2022</name>
    <dbReference type="NCBI Taxonomy" id="2763039"/>
    <lineage>
        <taxon>Bacteria</taxon>
        <taxon>Bacillati</taxon>
        <taxon>Bacillota</taxon>
        <taxon>Clostridia</taxon>
        <taxon>Lachnospirales</taxon>
        <taxon>Lachnospiraceae</taxon>
        <taxon>Coprococcus</taxon>
    </lineage>
</organism>
<accession>A0A8I0AJL7</accession>
<dbReference type="GO" id="GO:0008810">
    <property type="term" value="F:cellulase activity"/>
    <property type="evidence" value="ECO:0007669"/>
    <property type="project" value="UniProtKB-EC"/>
</dbReference>
<keyword evidence="9" id="KW-0732">Signal</keyword>
<dbReference type="Proteomes" id="UP000615234">
    <property type="component" value="Unassembled WGS sequence"/>
</dbReference>
<keyword evidence="4" id="KW-0136">Cellulose degradation</keyword>
<dbReference type="Pfam" id="PF00150">
    <property type="entry name" value="Cellulase"/>
    <property type="match status" value="1"/>
</dbReference>
<dbReference type="InterPro" id="IPR001547">
    <property type="entry name" value="Glyco_hydro_5"/>
</dbReference>
<dbReference type="InterPro" id="IPR017853">
    <property type="entry name" value="GH"/>
</dbReference>
<feature type="signal peptide" evidence="9">
    <location>
        <begin position="1"/>
        <end position="31"/>
    </location>
</feature>
<gene>
    <name evidence="11" type="ORF">H8S09_00660</name>
</gene>
<comment type="similarity">
    <text evidence="8">Belongs to the glycosyl hydrolase 5 (cellulase A) family.</text>
</comment>
<reference evidence="11 12" key="1">
    <citation type="submission" date="2020-08" db="EMBL/GenBank/DDBJ databases">
        <title>Genome public.</title>
        <authorList>
            <person name="Liu C."/>
            <person name="Sun Q."/>
        </authorList>
    </citation>
    <scope>NUCLEOTIDE SEQUENCE [LARGE SCALE GENOMIC DNA]</scope>
    <source>
        <strain evidence="11 12">NSJ-10</strain>
    </source>
</reference>
<sequence>MRKGKRLIAWIMAVVMLFTICVFGGNGTAEAAATTPVAKHGRLSVKGADLVDSKGNKFQLRGISTHGINWDVGSPYVNKKAFKTLRDDWGVNAIRLAMYTEEYNGYCSGGSQAKLRKLVDKGVGYATDLGMYAIIDWHILSDGNPNKNKAQAKKFFTTMAKKYKNNKNVIYEICNEPNGCGWKEIKSYATDIIKTIRKYDKKAVIIVGTPTWSQLGTDGTSNEVADSPIKGYKNIMYSLHFYASEWAHNEYLPAKVAYARKKKLPIIVSEFGLSPASGDGAINKASADKWMKLLNKYNISYFCWSLSNKNESASLLKPSTKKTSGWKSGDLSTAGKYIKKKYLARKKALGKKA</sequence>
<dbReference type="EC" id="3.2.1.4" evidence="2"/>